<dbReference type="Proteomes" id="UP000000815">
    <property type="component" value="Chromosome"/>
</dbReference>
<evidence type="ECO:0000313" key="1">
    <source>
        <dbReference type="EMBL" id="CAL19537.1"/>
    </source>
</evidence>
<name>A0A384L4R6_YERPE</name>
<keyword evidence="2" id="KW-1185">Reference proteome</keyword>
<protein>
    <submittedName>
        <fullName evidence="1">Membrane protein</fullName>
    </submittedName>
</protein>
<dbReference type="STRING" id="214092.YPO0868"/>
<sequence>MLTCNFLFPLLSCSMIAYVILYNSHIAIYHEIVLSPVGHVSKIGYYSLTIGGDGSRDGILQLIHITINTY</sequence>
<dbReference type="EMBL" id="AL590842">
    <property type="protein sequence ID" value="CAL19537.1"/>
    <property type="molecule type" value="Genomic_DNA"/>
</dbReference>
<accession>A0A5P8YDW3</accession>
<dbReference type="PIR" id="AG0106">
    <property type="entry name" value="AG0106"/>
</dbReference>
<dbReference type="AlphaFoldDB" id="A0A384L4R6"/>
<accession>A0A384L4R6</accession>
<reference evidence="1 2" key="1">
    <citation type="journal article" date="2001" name="Nature">
        <title>Genome sequence of Yersinia pestis, the causative agent of plague.</title>
        <authorList>
            <person name="Parkhill J."/>
            <person name="Wren B.W."/>
            <person name="Thomson N.R."/>
            <person name="Titball R.W."/>
            <person name="Holden M.T.G."/>
            <person name="Prentice M.B."/>
            <person name="Sebaihia M."/>
            <person name="James K.D."/>
            <person name="Churcher C."/>
            <person name="Mungall K.L."/>
            <person name="Baker S."/>
            <person name="Basham D."/>
            <person name="Bentley S.D."/>
            <person name="Brooks K."/>
            <person name="Cerdeno-Tarraga A.M."/>
            <person name="Chillingworth T."/>
            <person name="Cronin A."/>
            <person name="Davies R.M."/>
            <person name="Davis P."/>
            <person name="Dougan G."/>
            <person name="Feltwell T."/>
            <person name="Hamlin N."/>
            <person name="Holroyd S."/>
            <person name="Jagels K."/>
            <person name="Leather S."/>
            <person name="Karlyshev A.V."/>
            <person name="Moule S."/>
            <person name="Oyston P.C.F."/>
            <person name="Quail M."/>
            <person name="Rutherford K."/>
            <person name="Simmonds M."/>
            <person name="Skelton J."/>
            <person name="Stevens K."/>
            <person name="Whitehead S."/>
            <person name="Barrell B.G."/>
        </authorList>
    </citation>
    <scope>NUCLEOTIDE SEQUENCE [LARGE SCALE GENOMIC DNA]</scope>
    <source>
        <strain evidence="2">CO-92 / Biovar Orientalis</strain>
    </source>
</reference>
<dbReference type="PaxDb" id="214092-YPO0868"/>
<evidence type="ECO:0000313" key="2">
    <source>
        <dbReference type="Proteomes" id="UP000000815"/>
    </source>
</evidence>
<organism evidence="1 2">
    <name type="scientific">Yersinia pestis</name>
    <dbReference type="NCBI Taxonomy" id="632"/>
    <lineage>
        <taxon>Bacteria</taxon>
        <taxon>Pseudomonadati</taxon>
        <taxon>Pseudomonadota</taxon>
        <taxon>Gammaproteobacteria</taxon>
        <taxon>Enterobacterales</taxon>
        <taxon>Yersiniaceae</taxon>
        <taxon>Yersinia</taxon>
    </lineage>
</organism>
<accession>Q0WIH0</accession>
<gene>
    <name evidence="1" type="ordered locus">YPO0868</name>
</gene>
<dbReference type="PATRIC" id="fig|632.153.peg.3284"/>
<accession>A0A3G5L3Z1</accession>
<proteinExistence type="predicted"/>
<accession>A0A2S9PGT0</accession>
<dbReference type="KEGG" id="ype:YPO0868"/>